<organism evidence="2 3">
    <name type="scientific">Eragrostis curvula</name>
    <name type="common">weeping love grass</name>
    <dbReference type="NCBI Taxonomy" id="38414"/>
    <lineage>
        <taxon>Eukaryota</taxon>
        <taxon>Viridiplantae</taxon>
        <taxon>Streptophyta</taxon>
        <taxon>Embryophyta</taxon>
        <taxon>Tracheophyta</taxon>
        <taxon>Spermatophyta</taxon>
        <taxon>Magnoliopsida</taxon>
        <taxon>Liliopsida</taxon>
        <taxon>Poales</taxon>
        <taxon>Poaceae</taxon>
        <taxon>PACMAD clade</taxon>
        <taxon>Chloridoideae</taxon>
        <taxon>Eragrostideae</taxon>
        <taxon>Eragrostidinae</taxon>
        <taxon>Eragrostis</taxon>
    </lineage>
</organism>
<dbReference type="AlphaFoldDB" id="A0A5J9TK75"/>
<dbReference type="OrthoDB" id="677651at2759"/>
<keyword evidence="3" id="KW-1185">Reference proteome</keyword>
<name>A0A5J9TK75_9POAL</name>
<evidence type="ECO:0000313" key="2">
    <source>
        <dbReference type="EMBL" id="TVU11705.1"/>
    </source>
</evidence>
<evidence type="ECO:0000256" key="1">
    <source>
        <dbReference type="SAM" id="Phobius"/>
    </source>
</evidence>
<accession>A0A5J9TK75</accession>
<proteinExistence type="predicted"/>
<keyword evidence="1" id="KW-0812">Transmembrane</keyword>
<reference evidence="2 3" key="1">
    <citation type="journal article" date="2019" name="Sci. Rep.">
        <title>A high-quality genome of Eragrostis curvula grass provides insights into Poaceae evolution and supports new strategies to enhance forage quality.</title>
        <authorList>
            <person name="Carballo J."/>
            <person name="Santos B.A.C.M."/>
            <person name="Zappacosta D."/>
            <person name="Garbus I."/>
            <person name="Selva J.P."/>
            <person name="Gallo C.A."/>
            <person name="Diaz A."/>
            <person name="Albertini E."/>
            <person name="Caccamo M."/>
            <person name="Echenique V."/>
        </authorList>
    </citation>
    <scope>NUCLEOTIDE SEQUENCE [LARGE SCALE GENOMIC DNA]</scope>
    <source>
        <strain evidence="3">cv. Victoria</strain>
        <tissue evidence="2">Leaf</tissue>
    </source>
</reference>
<gene>
    <name evidence="2" type="ORF">EJB05_45307</name>
</gene>
<keyword evidence="1" id="KW-1133">Transmembrane helix</keyword>
<feature type="non-terminal residue" evidence="2">
    <location>
        <position position="1"/>
    </location>
</feature>
<dbReference type="EMBL" id="RWGY01000039">
    <property type="protein sequence ID" value="TVU11705.1"/>
    <property type="molecule type" value="Genomic_DNA"/>
</dbReference>
<dbReference type="Proteomes" id="UP000324897">
    <property type="component" value="Chromosome 3"/>
</dbReference>
<protein>
    <submittedName>
        <fullName evidence="2">Uncharacterized protein</fullName>
    </submittedName>
</protein>
<sequence length="285" mass="31013">MLNMYGIIISILMACCCIIIWHMALHWHCGDIVPIIIADKGEIPMVNACCIMQDCMHESMGIVPIIGESEPPMVNGCCIMQDCMHGLIMPIPIIGCCIMQDCMHGLIMLIPIIDGKDCGKIAALAAIAESARRATMANMLVLWIVPYQTNMCEGILMACCCIIIWHMALHWHCGDIVPIIIADKGEIPMVNACCIMQDCMHESMGIVPIIGESEPPMVNGCCIMQDCMHGLIMPIPIIGCCIMQDCMHGLIMLIPIIDGKDCGKIAALAAIAESARRATMANMLV</sequence>
<dbReference type="Gramene" id="TVU11705">
    <property type="protein sequence ID" value="TVU11705"/>
    <property type="gene ID" value="EJB05_45307"/>
</dbReference>
<keyword evidence="1" id="KW-0472">Membrane</keyword>
<comment type="caution">
    <text evidence="2">The sequence shown here is derived from an EMBL/GenBank/DDBJ whole genome shotgun (WGS) entry which is preliminary data.</text>
</comment>
<feature type="transmembrane region" description="Helical" evidence="1">
    <location>
        <begin position="7"/>
        <end position="27"/>
    </location>
</feature>
<evidence type="ECO:0000313" key="3">
    <source>
        <dbReference type="Proteomes" id="UP000324897"/>
    </source>
</evidence>
<feature type="non-terminal residue" evidence="2">
    <location>
        <position position="285"/>
    </location>
</feature>